<dbReference type="PANTHER" id="PTHR12103:SF19">
    <property type="entry name" value="5'-NUCLEOTIDASE DOMAIN-CONTAINING 2"/>
    <property type="match status" value="1"/>
</dbReference>
<evidence type="ECO:0000313" key="8">
    <source>
        <dbReference type="Proteomes" id="UP000472267"/>
    </source>
</evidence>
<keyword evidence="2 6" id="KW-0479">Metal-binding</keyword>
<dbReference type="Gene3D" id="3.40.50.1000">
    <property type="entry name" value="HAD superfamily/HAD-like"/>
    <property type="match status" value="1"/>
</dbReference>
<dbReference type="PANTHER" id="PTHR12103">
    <property type="entry name" value="5'-NUCLEOTIDASE DOMAIN-CONTAINING"/>
    <property type="match status" value="1"/>
</dbReference>
<dbReference type="FunFam" id="3.40.50.1000:FF:000026">
    <property type="entry name" value="NT5DC3 isoform 1"/>
    <property type="match status" value="1"/>
</dbReference>
<evidence type="ECO:0000256" key="2">
    <source>
        <dbReference type="ARBA" id="ARBA00022723"/>
    </source>
</evidence>
<keyword evidence="8" id="KW-1185">Reference proteome</keyword>
<evidence type="ECO:0000256" key="5">
    <source>
        <dbReference type="PIRSR" id="PIRSR017434-1"/>
    </source>
</evidence>
<sequence length="486" mass="56595">MLLRIQYAHILKPHATNVGAGLDGSSCPQSDLFPCVPPASELIPPGACKTLNSAAIYANNEVDLAEVDIYGFDYDYTLALYSNALNTMIYNQARTFLIEHFKYPEEISKYEYVPNFAVRGLHYDIQKGLLMKIDAFHYIQRGTVYRVKQFMDIFSIPEMTLLAVANDFFITNDIEYDPVHLFKDISEAIGMVHLKGFMYKWVMQDLGRLIQRGEETDAVLHRLVSQGKKLFLITNSPFSFVDKGMTHMAGKKWRDFFDVVIVQADKPHFFTDCVKPFRRLDDNGDLRWEKIKSLDKGQIYKQGNLYDFLRLTGWRGSKVLYFGDHLYSDLADLMLRHGWRTAAIVPELEHETKVVSTNRYALSLTWLQALTGLLEQLQVHKDQESKQVFREWQQERDELRAMIKNLYNPQFGSIFRTGHNPTYFSRRLCRFSDIYMASLSCLLNYDLSYTFYPRRTPLQHEAPLWMDQLCTGCMKTPFLEEMSHIR</sequence>
<dbReference type="Ensembl" id="ENSSFAT00005053650.1">
    <property type="protein sequence ID" value="ENSSFAP00005051995.1"/>
    <property type="gene ID" value="ENSSFAG00005024935.1"/>
</dbReference>
<feature type="active site" description="Nucleophile" evidence="5">
    <location>
        <position position="73"/>
    </location>
</feature>
<organism evidence="7 8">
    <name type="scientific">Salarias fasciatus</name>
    <name type="common">Jewelled blenny</name>
    <name type="synonym">Blennius fasciatus</name>
    <dbReference type="NCBI Taxonomy" id="181472"/>
    <lineage>
        <taxon>Eukaryota</taxon>
        <taxon>Metazoa</taxon>
        <taxon>Chordata</taxon>
        <taxon>Craniata</taxon>
        <taxon>Vertebrata</taxon>
        <taxon>Euteleostomi</taxon>
        <taxon>Actinopterygii</taxon>
        <taxon>Neopterygii</taxon>
        <taxon>Teleostei</taxon>
        <taxon>Neoteleostei</taxon>
        <taxon>Acanthomorphata</taxon>
        <taxon>Ovalentaria</taxon>
        <taxon>Blenniimorphae</taxon>
        <taxon>Blenniiformes</taxon>
        <taxon>Blennioidei</taxon>
        <taxon>Blenniidae</taxon>
        <taxon>Salariinae</taxon>
        <taxon>Salarias</taxon>
    </lineage>
</organism>
<dbReference type="Proteomes" id="UP000472267">
    <property type="component" value="Chromosome 20"/>
</dbReference>
<comment type="similarity">
    <text evidence="1">Belongs to the 5'(3')-deoxyribonucleotidase family.</text>
</comment>
<evidence type="ECO:0000256" key="6">
    <source>
        <dbReference type="PIRSR" id="PIRSR017434-2"/>
    </source>
</evidence>
<evidence type="ECO:0000313" key="7">
    <source>
        <dbReference type="Ensembl" id="ENSSFAP00005051995.1"/>
    </source>
</evidence>
<accession>A0A672JFW7</accession>
<dbReference type="InterPro" id="IPR008380">
    <property type="entry name" value="HAD-SF_hydro_IG_5-nucl"/>
</dbReference>
<dbReference type="CDD" id="cd07522">
    <property type="entry name" value="HAD_cN-II"/>
    <property type="match status" value="1"/>
</dbReference>
<dbReference type="NCBIfam" id="TIGR02244">
    <property type="entry name" value="HAD-IG-Ncltidse"/>
    <property type="match status" value="1"/>
</dbReference>
<dbReference type="InterPro" id="IPR023214">
    <property type="entry name" value="HAD_sf"/>
</dbReference>
<evidence type="ECO:0000256" key="4">
    <source>
        <dbReference type="ARBA" id="ARBA00022842"/>
    </source>
</evidence>
<dbReference type="GO" id="GO:0008253">
    <property type="term" value="F:5'-nucleotidase activity"/>
    <property type="evidence" value="ECO:0007669"/>
    <property type="project" value="TreeGrafter"/>
</dbReference>
<comment type="cofactor">
    <cofactor evidence="6">
        <name>Mg(2+)</name>
        <dbReference type="ChEBI" id="CHEBI:18420"/>
    </cofactor>
    <text evidence="6">Binds 1 Mg(2+) ion per subunit.</text>
</comment>
<evidence type="ECO:0000256" key="1">
    <source>
        <dbReference type="ARBA" id="ARBA00009589"/>
    </source>
</evidence>
<reference evidence="7" key="1">
    <citation type="submission" date="2019-06" db="EMBL/GenBank/DDBJ databases">
        <authorList>
            <consortium name="Wellcome Sanger Institute Data Sharing"/>
        </authorList>
    </citation>
    <scope>NUCLEOTIDE SEQUENCE [LARGE SCALE GENOMIC DNA]</scope>
</reference>
<dbReference type="InterPro" id="IPR036412">
    <property type="entry name" value="HAD-like_sf"/>
</dbReference>
<feature type="binding site" evidence="6">
    <location>
        <position position="75"/>
    </location>
    <ligand>
        <name>GMP</name>
        <dbReference type="ChEBI" id="CHEBI:58115"/>
    </ligand>
</feature>
<name>A0A672JFW7_SALFA</name>
<feature type="active site" description="Proton donor" evidence="5">
    <location>
        <position position="75"/>
    </location>
</feature>
<evidence type="ECO:0000256" key="3">
    <source>
        <dbReference type="ARBA" id="ARBA00022801"/>
    </source>
</evidence>
<dbReference type="InterPro" id="IPR016695">
    <property type="entry name" value="Pur_nucleotidase"/>
</dbReference>
<gene>
    <name evidence="7" type="primary">nt5dc2</name>
</gene>
<feature type="binding site" evidence="6">
    <location>
        <position position="324"/>
    </location>
    <ligand>
        <name>Mg(2+)</name>
        <dbReference type="ChEBI" id="CHEBI:18420"/>
    </ligand>
</feature>
<dbReference type="PIRSF" id="PIRSF017434">
    <property type="entry name" value="Purine_5'-nucleotidase"/>
    <property type="match status" value="1"/>
</dbReference>
<reference evidence="7" key="2">
    <citation type="submission" date="2025-08" db="UniProtKB">
        <authorList>
            <consortium name="Ensembl"/>
        </authorList>
    </citation>
    <scope>IDENTIFICATION</scope>
</reference>
<dbReference type="AlphaFoldDB" id="A0A672JFW7"/>
<keyword evidence="3" id="KW-0378">Hydrolase</keyword>
<feature type="binding site" evidence="6">
    <location>
        <position position="73"/>
    </location>
    <ligand>
        <name>Mg(2+)</name>
        <dbReference type="ChEBI" id="CHEBI:18420"/>
    </ligand>
</feature>
<protein>
    <submittedName>
        <fullName evidence="7">5'-nucleotidase domain-containing protein 2-like</fullName>
    </submittedName>
</protein>
<keyword evidence="4 6" id="KW-0460">Magnesium</keyword>
<dbReference type="GO" id="GO:0046872">
    <property type="term" value="F:metal ion binding"/>
    <property type="evidence" value="ECO:0007669"/>
    <property type="project" value="UniProtKB-KW"/>
</dbReference>
<proteinExistence type="inferred from homology"/>
<dbReference type="SUPFAM" id="SSF56784">
    <property type="entry name" value="HAD-like"/>
    <property type="match status" value="1"/>
</dbReference>
<dbReference type="Pfam" id="PF05761">
    <property type="entry name" value="5_nucleotid"/>
    <property type="match status" value="2"/>
</dbReference>
<reference evidence="7" key="3">
    <citation type="submission" date="2025-09" db="UniProtKB">
        <authorList>
            <consortium name="Ensembl"/>
        </authorList>
    </citation>
    <scope>IDENTIFICATION</scope>
</reference>